<name>A0AAN8WZC6_HALRR</name>
<evidence type="ECO:0000256" key="1">
    <source>
        <dbReference type="SAM" id="MobiDB-lite"/>
    </source>
</evidence>
<dbReference type="Pfam" id="PF16027">
    <property type="entry name" value="DUF4786"/>
    <property type="match status" value="1"/>
</dbReference>
<dbReference type="Proteomes" id="UP001381693">
    <property type="component" value="Unassembled WGS sequence"/>
</dbReference>
<accession>A0AAN8WZC6</accession>
<organism evidence="3 4">
    <name type="scientific">Halocaridina rubra</name>
    <name type="common">Hawaiian red shrimp</name>
    <dbReference type="NCBI Taxonomy" id="373956"/>
    <lineage>
        <taxon>Eukaryota</taxon>
        <taxon>Metazoa</taxon>
        <taxon>Ecdysozoa</taxon>
        <taxon>Arthropoda</taxon>
        <taxon>Crustacea</taxon>
        <taxon>Multicrustacea</taxon>
        <taxon>Malacostraca</taxon>
        <taxon>Eumalacostraca</taxon>
        <taxon>Eucarida</taxon>
        <taxon>Decapoda</taxon>
        <taxon>Pleocyemata</taxon>
        <taxon>Caridea</taxon>
        <taxon>Atyoidea</taxon>
        <taxon>Atyidae</taxon>
        <taxon>Halocaridina</taxon>
    </lineage>
</organism>
<gene>
    <name evidence="3" type="ORF">SK128_013300</name>
</gene>
<evidence type="ECO:0000256" key="2">
    <source>
        <dbReference type="SAM" id="SignalP"/>
    </source>
</evidence>
<reference evidence="3 4" key="1">
    <citation type="submission" date="2023-11" db="EMBL/GenBank/DDBJ databases">
        <title>Halocaridina rubra genome assembly.</title>
        <authorList>
            <person name="Smith C."/>
        </authorList>
    </citation>
    <scope>NUCLEOTIDE SEQUENCE [LARGE SCALE GENOMIC DNA]</scope>
    <source>
        <strain evidence="3">EP-1</strain>
        <tissue evidence="3">Whole</tissue>
    </source>
</reference>
<evidence type="ECO:0000313" key="3">
    <source>
        <dbReference type="EMBL" id="KAK7071518.1"/>
    </source>
</evidence>
<keyword evidence="2" id="KW-0732">Signal</keyword>
<dbReference type="AlphaFoldDB" id="A0AAN8WZC6"/>
<feature type="signal peptide" evidence="2">
    <location>
        <begin position="1"/>
        <end position="22"/>
    </location>
</feature>
<feature type="compositionally biased region" description="Low complexity" evidence="1">
    <location>
        <begin position="132"/>
        <end position="159"/>
    </location>
</feature>
<comment type="caution">
    <text evidence="3">The sequence shown here is derived from an EMBL/GenBank/DDBJ whole genome shotgun (WGS) entry which is preliminary data.</text>
</comment>
<feature type="region of interest" description="Disordered" evidence="1">
    <location>
        <begin position="128"/>
        <end position="171"/>
    </location>
</feature>
<sequence>SQTSLLLTVALLAMWLPVGVKGFSFGRLFPASRSGVRGTLISSLNSQKSSTSNALKEAVKEIQSPNKVKETVSQPVTNSPIFYIRLPPAPYVYMPGLGYVSPNTNTFKFVRPDLDFVNNGRPSSIYHYKGSNTTTTPKPTTTTETTTITPSSTTTTTTEKPSEPNKKPNSNITWLPGPWVFNGRPSNIFIFSSPHKPGHLDSLHKKYYKQRVLF</sequence>
<protein>
    <submittedName>
        <fullName evidence="3">Uncharacterized protein</fullName>
    </submittedName>
</protein>
<keyword evidence="4" id="KW-1185">Reference proteome</keyword>
<dbReference type="EMBL" id="JAXCGZ010014378">
    <property type="protein sequence ID" value="KAK7071518.1"/>
    <property type="molecule type" value="Genomic_DNA"/>
</dbReference>
<feature type="chain" id="PRO_5042827782" evidence="2">
    <location>
        <begin position="23"/>
        <end position="214"/>
    </location>
</feature>
<feature type="non-terminal residue" evidence="3">
    <location>
        <position position="1"/>
    </location>
</feature>
<evidence type="ECO:0000313" key="4">
    <source>
        <dbReference type="Proteomes" id="UP001381693"/>
    </source>
</evidence>
<dbReference type="InterPro" id="IPR031983">
    <property type="entry name" value="DUF4786"/>
</dbReference>
<proteinExistence type="predicted"/>